<sequence>MGLAETKEAIDAAAKAFPAWSRTTAKYRHDILLKFHALMQEHNDDLARIITLENGKTLAEAKVFRLKNAEDTHHDCNFREKMHIARRSSSGSVSVLLEFLGLSEADNLIAEEAVRTYGGL</sequence>
<dbReference type="GO" id="GO:0009450">
    <property type="term" value="P:gamma-aminobutyric acid catabolic process"/>
    <property type="evidence" value="ECO:0007669"/>
    <property type="project" value="TreeGrafter"/>
</dbReference>
<reference evidence="3" key="1">
    <citation type="submission" date="2021-02" db="EMBL/GenBank/DDBJ databases">
        <authorList>
            <person name="Nieuwenhuis M."/>
            <person name="Van De Peppel L.J.J."/>
        </authorList>
    </citation>
    <scope>NUCLEOTIDE SEQUENCE</scope>
    <source>
        <strain evidence="3">D49</strain>
    </source>
</reference>
<reference evidence="3" key="2">
    <citation type="submission" date="2021-10" db="EMBL/GenBank/DDBJ databases">
        <title>Phylogenomics reveals ancestral predisposition of the termite-cultivated fungus Termitomyces towards a domesticated lifestyle.</title>
        <authorList>
            <person name="Auxier B."/>
            <person name="Grum-Grzhimaylo A."/>
            <person name="Cardenas M.E."/>
            <person name="Lodge J.D."/>
            <person name="Laessoe T."/>
            <person name="Pedersen O."/>
            <person name="Smith M.E."/>
            <person name="Kuyper T.W."/>
            <person name="Franco-Molano E.A."/>
            <person name="Baroni T.J."/>
            <person name="Aanen D.K."/>
        </authorList>
    </citation>
    <scope>NUCLEOTIDE SEQUENCE</scope>
    <source>
        <strain evidence="3">D49</strain>
    </source>
</reference>
<evidence type="ECO:0000313" key="4">
    <source>
        <dbReference type="Proteomes" id="UP000717328"/>
    </source>
</evidence>
<keyword evidence="1" id="KW-0560">Oxidoreductase</keyword>
<dbReference type="InterPro" id="IPR016162">
    <property type="entry name" value="Ald_DH_N"/>
</dbReference>
<dbReference type="GO" id="GO:0004777">
    <property type="term" value="F:succinate-semialdehyde dehydrogenase (NAD+) activity"/>
    <property type="evidence" value="ECO:0007669"/>
    <property type="project" value="TreeGrafter"/>
</dbReference>
<dbReference type="Proteomes" id="UP000717328">
    <property type="component" value="Unassembled WGS sequence"/>
</dbReference>
<dbReference type="SUPFAM" id="SSF53720">
    <property type="entry name" value="ALDH-like"/>
    <property type="match status" value="1"/>
</dbReference>
<dbReference type="PANTHER" id="PTHR43353">
    <property type="entry name" value="SUCCINATE-SEMIALDEHYDE DEHYDROGENASE, MITOCHONDRIAL"/>
    <property type="match status" value="1"/>
</dbReference>
<dbReference type="AlphaFoldDB" id="A0A9P7GWM6"/>
<dbReference type="InterPro" id="IPR015590">
    <property type="entry name" value="Aldehyde_DH_dom"/>
</dbReference>
<accession>A0A9P7GWM6</accession>
<gene>
    <name evidence="3" type="ORF">H0H81_005909</name>
</gene>
<dbReference type="InterPro" id="IPR050740">
    <property type="entry name" value="Aldehyde_DH_Superfamily"/>
</dbReference>
<dbReference type="PANTHER" id="PTHR43353:SF5">
    <property type="entry name" value="SUCCINATE-SEMIALDEHYDE DEHYDROGENASE, MITOCHONDRIAL"/>
    <property type="match status" value="1"/>
</dbReference>
<proteinExistence type="predicted"/>
<organism evidence="3 4">
    <name type="scientific">Sphagnurus paluster</name>
    <dbReference type="NCBI Taxonomy" id="117069"/>
    <lineage>
        <taxon>Eukaryota</taxon>
        <taxon>Fungi</taxon>
        <taxon>Dikarya</taxon>
        <taxon>Basidiomycota</taxon>
        <taxon>Agaricomycotina</taxon>
        <taxon>Agaricomycetes</taxon>
        <taxon>Agaricomycetidae</taxon>
        <taxon>Agaricales</taxon>
        <taxon>Tricholomatineae</taxon>
        <taxon>Lyophyllaceae</taxon>
        <taxon>Sphagnurus</taxon>
    </lineage>
</organism>
<comment type="caution">
    <text evidence="3">The sequence shown here is derived from an EMBL/GenBank/DDBJ whole genome shotgun (WGS) entry which is preliminary data.</text>
</comment>
<evidence type="ECO:0000313" key="3">
    <source>
        <dbReference type="EMBL" id="KAG5654222.1"/>
    </source>
</evidence>
<dbReference type="Gene3D" id="3.40.605.10">
    <property type="entry name" value="Aldehyde Dehydrogenase, Chain A, domain 1"/>
    <property type="match status" value="1"/>
</dbReference>
<evidence type="ECO:0000259" key="2">
    <source>
        <dbReference type="Pfam" id="PF00171"/>
    </source>
</evidence>
<keyword evidence="4" id="KW-1185">Reference proteome</keyword>
<dbReference type="Pfam" id="PF00171">
    <property type="entry name" value="Aldedh"/>
    <property type="match status" value="1"/>
</dbReference>
<dbReference type="InterPro" id="IPR016161">
    <property type="entry name" value="Ald_DH/histidinol_DH"/>
</dbReference>
<feature type="domain" description="Aldehyde dehydrogenase" evidence="2">
    <location>
        <begin position="4"/>
        <end position="71"/>
    </location>
</feature>
<evidence type="ECO:0000256" key="1">
    <source>
        <dbReference type="ARBA" id="ARBA00023002"/>
    </source>
</evidence>
<protein>
    <recommendedName>
        <fullName evidence="2">Aldehyde dehydrogenase domain-containing protein</fullName>
    </recommendedName>
</protein>
<dbReference type="OrthoDB" id="310895at2759"/>
<dbReference type="GO" id="GO:0005737">
    <property type="term" value="C:cytoplasm"/>
    <property type="evidence" value="ECO:0007669"/>
    <property type="project" value="TreeGrafter"/>
</dbReference>
<dbReference type="EMBL" id="JABCKI010000015">
    <property type="protein sequence ID" value="KAG5654222.1"/>
    <property type="molecule type" value="Genomic_DNA"/>
</dbReference>
<name>A0A9P7GWM6_9AGAR</name>